<evidence type="ECO:0000256" key="1">
    <source>
        <dbReference type="ARBA" id="ARBA00002121"/>
    </source>
</evidence>
<organism evidence="17 18">
    <name type="scientific">Acetivibrio thermocellus AD2</name>
    <dbReference type="NCBI Taxonomy" id="1138384"/>
    <lineage>
        <taxon>Bacteria</taxon>
        <taxon>Bacillati</taxon>
        <taxon>Bacillota</taxon>
        <taxon>Clostridia</taxon>
        <taxon>Eubacteriales</taxon>
        <taxon>Oscillospiraceae</taxon>
        <taxon>Acetivibrio</taxon>
    </lineage>
</organism>
<comment type="pathway">
    <text evidence="3 15">Cofactor biosynthesis; FMN biosynthesis; FMN from riboflavin (ATP route): step 1/1.</text>
</comment>
<keyword evidence="12" id="KW-0511">Multifunctional enzyme</keyword>
<evidence type="ECO:0000313" key="17">
    <source>
        <dbReference type="EMBL" id="PFH02508.1"/>
    </source>
</evidence>
<dbReference type="GO" id="GO:0005524">
    <property type="term" value="F:ATP binding"/>
    <property type="evidence" value="ECO:0007669"/>
    <property type="project" value="UniProtKB-UniRule"/>
</dbReference>
<dbReference type="Pfam" id="PF06574">
    <property type="entry name" value="FAD_syn"/>
    <property type="match status" value="1"/>
</dbReference>
<evidence type="ECO:0000256" key="5">
    <source>
        <dbReference type="ARBA" id="ARBA00022643"/>
    </source>
</evidence>
<sequence length="312" mass="35915">MRVIYGAESNYNFTRSTGVGLGNFDGLHVGHMALIDKLIKESESNSLDSVVYTFSKHPENIIRKELFTPLITSTRKKVELLEKTRLDYLYFEKFDETFSRMRPEDFVKDILVERLNMKLAVAGFNYRFGYRGMGDTELLRKLGRKYGFRVIVIEPVMLGDEVVSSTKIRNYILEGDMERVFAFLGRHYSVAGKVEKGRRVGNTIGFPTANIYPEDYLVLPCHGVYITRTLVDGKMYHSITNVGNNPTFGGVDRISVETYIFDFEKDIYGKEIEVFFISKIREEMRFGSVEELIEQIHKDIEIAKKVLAEDLA</sequence>
<keyword evidence="8 15" id="KW-0547">Nucleotide-binding</keyword>
<dbReference type="InterPro" id="IPR015864">
    <property type="entry name" value="FAD_synthase"/>
</dbReference>
<feature type="domain" description="Riboflavin kinase" evidence="16">
    <location>
        <begin position="183"/>
        <end position="308"/>
    </location>
</feature>
<evidence type="ECO:0000256" key="8">
    <source>
        <dbReference type="ARBA" id="ARBA00022741"/>
    </source>
</evidence>
<dbReference type="GO" id="GO:0003919">
    <property type="term" value="F:FMN adenylyltransferase activity"/>
    <property type="evidence" value="ECO:0007669"/>
    <property type="project" value="UniProtKB-UniRule"/>
</dbReference>
<dbReference type="GO" id="GO:0008531">
    <property type="term" value="F:riboflavin kinase activity"/>
    <property type="evidence" value="ECO:0007669"/>
    <property type="project" value="UniProtKB-UniRule"/>
</dbReference>
<comment type="catalytic activity">
    <reaction evidence="14 15">
        <text>FMN + ATP + H(+) = FAD + diphosphate</text>
        <dbReference type="Rhea" id="RHEA:17237"/>
        <dbReference type="ChEBI" id="CHEBI:15378"/>
        <dbReference type="ChEBI" id="CHEBI:30616"/>
        <dbReference type="ChEBI" id="CHEBI:33019"/>
        <dbReference type="ChEBI" id="CHEBI:57692"/>
        <dbReference type="ChEBI" id="CHEBI:58210"/>
        <dbReference type="EC" id="2.7.7.2"/>
    </reaction>
</comment>
<evidence type="ECO:0000256" key="14">
    <source>
        <dbReference type="ARBA" id="ARBA00049494"/>
    </source>
</evidence>
<dbReference type="EC" id="2.7.1.26" evidence="15"/>
<dbReference type="GeneID" id="35805839"/>
<dbReference type="GO" id="GO:0009398">
    <property type="term" value="P:FMN biosynthetic process"/>
    <property type="evidence" value="ECO:0007669"/>
    <property type="project" value="UniProtKB-UniRule"/>
</dbReference>
<evidence type="ECO:0000256" key="15">
    <source>
        <dbReference type="PIRNR" id="PIRNR004491"/>
    </source>
</evidence>
<dbReference type="Gene3D" id="3.40.50.620">
    <property type="entry name" value="HUPs"/>
    <property type="match status" value="1"/>
</dbReference>
<dbReference type="GO" id="GO:0009231">
    <property type="term" value="P:riboflavin biosynthetic process"/>
    <property type="evidence" value="ECO:0007669"/>
    <property type="project" value="InterPro"/>
</dbReference>
<dbReference type="NCBIfam" id="NF004162">
    <property type="entry name" value="PRK05627.1-5"/>
    <property type="match status" value="1"/>
</dbReference>
<dbReference type="AlphaFoldDB" id="A0AB36TFC8"/>
<evidence type="ECO:0000256" key="3">
    <source>
        <dbReference type="ARBA" id="ARBA00005201"/>
    </source>
</evidence>
<evidence type="ECO:0000256" key="2">
    <source>
        <dbReference type="ARBA" id="ARBA00004726"/>
    </source>
</evidence>
<comment type="pathway">
    <text evidence="2 15">Cofactor biosynthesis; FAD biosynthesis; FAD from FMN: step 1/1.</text>
</comment>
<dbReference type="InterPro" id="IPR002606">
    <property type="entry name" value="Riboflavin_kinase_bac"/>
</dbReference>
<dbReference type="EMBL" id="PDBW01000001">
    <property type="protein sequence ID" value="PFH02508.1"/>
    <property type="molecule type" value="Genomic_DNA"/>
</dbReference>
<dbReference type="FunFam" id="2.40.30.30:FF:000003">
    <property type="entry name" value="Riboflavin biosynthesis protein"/>
    <property type="match status" value="1"/>
</dbReference>
<dbReference type="SUPFAM" id="SSF52374">
    <property type="entry name" value="Nucleotidylyl transferase"/>
    <property type="match status" value="1"/>
</dbReference>
<dbReference type="SUPFAM" id="SSF82114">
    <property type="entry name" value="Riboflavin kinase-like"/>
    <property type="match status" value="1"/>
</dbReference>
<dbReference type="Pfam" id="PF01687">
    <property type="entry name" value="Flavokinase"/>
    <property type="match status" value="1"/>
</dbReference>
<dbReference type="GO" id="GO:0006747">
    <property type="term" value="P:FAD biosynthetic process"/>
    <property type="evidence" value="ECO:0007669"/>
    <property type="project" value="UniProtKB-UniRule"/>
</dbReference>
<dbReference type="PIRSF" id="PIRSF004491">
    <property type="entry name" value="FAD_Synth"/>
    <property type="match status" value="1"/>
</dbReference>
<keyword evidence="7 15" id="KW-0548">Nucleotidyltransferase</keyword>
<keyword evidence="6 15" id="KW-0808">Transferase</keyword>
<keyword evidence="11 15" id="KW-0067">ATP-binding</keyword>
<name>A0AB36TFC8_ACETH</name>
<dbReference type="InterPro" id="IPR014729">
    <property type="entry name" value="Rossmann-like_a/b/a_fold"/>
</dbReference>
<dbReference type="PANTHER" id="PTHR22749">
    <property type="entry name" value="RIBOFLAVIN KINASE/FMN ADENYLYLTRANSFERASE"/>
    <property type="match status" value="1"/>
</dbReference>
<evidence type="ECO:0000256" key="6">
    <source>
        <dbReference type="ARBA" id="ARBA00022679"/>
    </source>
</evidence>
<evidence type="ECO:0000256" key="4">
    <source>
        <dbReference type="ARBA" id="ARBA00022630"/>
    </source>
</evidence>
<accession>A0AB36TFC8</accession>
<dbReference type="Proteomes" id="UP000223596">
    <property type="component" value="Unassembled WGS sequence"/>
</dbReference>
<gene>
    <name evidence="17" type="ORF">M972_111286</name>
</gene>
<dbReference type="CDD" id="cd02064">
    <property type="entry name" value="FAD_synthetase_N"/>
    <property type="match status" value="1"/>
</dbReference>
<reference evidence="17 18" key="1">
    <citation type="submission" date="2017-09" db="EMBL/GenBank/DDBJ databases">
        <title>Evaluation of Pacific Biosciences Sequencing Technology to Finishing C. thermocellum Genome Sequences.</title>
        <authorList>
            <person name="Brown S."/>
        </authorList>
    </citation>
    <scope>NUCLEOTIDE SEQUENCE [LARGE SCALE GENOMIC DNA]</scope>
    <source>
        <strain evidence="17 18">AD2</strain>
    </source>
</reference>
<evidence type="ECO:0000256" key="10">
    <source>
        <dbReference type="ARBA" id="ARBA00022827"/>
    </source>
</evidence>
<comment type="similarity">
    <text evidence="15">Belongs to the ribF family.</text>
</comment>
<protein>
    <recommendedName>
        <fullName evidence="15">Riboflavin biosynthesis protein</fullName>
    </recommendedName>
    <domain>
        <recommendedName>
            <fullName evidence="15">Riboflavin kinase</fullName>
            <ecNumber evidence="15">2.7.1.26</ecNumber>
        </recommendedName>
        <alternativeName>
            <fullName evidence="15">Flavokinase</fullName>
        </alternativeName>
    </domain>
    <domain>
        <recommendedName>
            <fullName evidence="15">FMN adenylyltransferase</fullName>
            <ecNumber evidence="15">2.7.7.2</ecNumber>
        </recommendedName>
        <alternativeName>
            <fullName evidence="15">FAD pyrophosphorylase</fullName>
        </alternativeName>
        <alternativeName>
            <fullName evidence="15">FAD synthase</fullName>
        </alternativeName>
    </domain>
</protein>
<keyword evidence="4 15" id="KW-0285">Flavoprotein</keyword>
<evidence type="ECO:0000313" key="18">
    <source>
        <dbReference type="Proteomes" id="UP000223596"/>
    </source>
</evidence>
<dbReference type="RefSeq" id="WP_003515531.1">
    <property type="nucleotide sequence ID" value="NZ_CP013828.1"/>
</dbReference>
<dbReference type="Gene3D" id="2.40.30.30">
    <property type="entry name" value="Riboflavin kinase-like"/>
    <property type="match status" value="1"/>
</dbReference>
<evidence type="ECO:0000256" key="11">
    <source>
        <dbReference type="ARBA" id="ARBA00022840"/>
    </source>
</evidence>
<evidence type="ECO:0000256" key="9">
    <source>
        <dbReference type="ARBA" id="ARBA00022777"/>
    </source>
</evidence>
<comment type="caution">
    <text evidence="17">The sequence shown here is derived from an EMBL/GenBank/DDBJ whole genome shotgun (WGS) entry which is preliminary data.</text>
</comment>
<evidence type="ECO:0000256" key="7">
    <source>
        <dbReference type="ARBA" id="ARBA00022695"/>
    </source>
</evidence>
<evidence type="ECO:0000259" key="16">
    <source>
        <dbReference type="SMART" id="SM00904"/>
    </source>
</evidence>
<dbReference type="SMART" id="SM00904">
    <property type="entry name" value="Flavokinase"/>
    <property type="match status" value="1"/>
</dbReference>
<dbReference type="PANTHER" id="PTHR22749:SF6">
    <property type="entry name" value="RIBOFLAVIN KINASE"/>
    <property type="match status" value="1"/>
</dbReference>
<evidence type="ECO:0000256" key="12">
    <source>
        <dbReference type="ARBA" id="ARBA00023268"/>
    </source>
</evidence>
<evidence type="ECO:0000256" key="13">
    <source>
        <dbReference type="ARBA" id="ARBA00047880"/>
    </source>
</evidence>
<dbReference type="FunFam" id="3.40.50.620:FF:000021">
    <property type="entry name" value="Riboflavin biosynthesis protein"/>
    <property type="match status" value="1"/>
</dbReference>
<keyword evidence="9 15" id="KW-0418">Kinase</keyword>
<dbReference type="InterPro" id="IPR023465">
    <property type="entry name" value="Riboflavin_kinase_dom_sf"/>
</dbReference>
<keyword evidence="10 15" id="KW-0274">FAD</keyword>
<dbReference type="InterPro" id="IPR023468">
    <property type="entry name" value="Riboflavin_kinase"/>
</dbReference>
<comment type="catalytic activity">
    <reaction evidence="13 15">
        <text>riboflavin + ATP = FMN + ADP + H(+)</text>
        <dbReference type="Rhea" id="RHEA:14357"/>
        <dbReference type="ChEBI" id="CHEBI:15378"/>
        <dbReference type="ChEBI" id="CHEBI:30616"/>
        <dbReference type="ChEBI" id="CHEBI:57986"/>
        <dbReference type="ChEBI" id="CHEBI:58210"/>
        <dbReference type="ChEBI" id="CHEBI:456216"/>
        <dbReference type="EC" id="2.7.1.26"/>
    </reaction>
</comment>
<proteinExistence type="inferred from homology"/>
<dbReference type="InterPro" id="IPR015865">
    <property type="entry name" value="Riboflavin_kinase_bac/euk"/>
</dbReference>
<comment type="function">
    <text evidence="1">Catalyzes the phosphorylation of riboflavin to FMN followed by the adenylation of FMN to FAD.</text>
</comment>
<dbReference type="EC" id="2.7.7.2" evidence="15"/>
<dbReference type="NCBIfam" id="TIGR00083">
    <property type="entry name" value="ribF"/>
    <property type="match status" value="1"/>
</dbReference>
<keyword evidence="5 15" id="KW-0288">FMN</keyword>